<feature type="signal peptide" evidence="6">
    <location>
        <begin position="1"/>
        <end position="38"/>
    </location>
</feature>
<comment type="caution">
    <text evidence="8">The sequence shown here is derived from an EMBL/GenBank/DDBJ whole genome shotgun (WGS) entry which is preliminary data.</text>
</comment>
<evidence type="ECO:0000256" key="4">
    <source>
        <dbReference type="ARBA" id="ARBA00023088"/>
    </source>
</evidence>
<dbReference type="InterPro" id="IPR027414">
    <property type="entry name" value="GH95_N_dom"/>
</dbReference>
<feature type="region of interest" description="Disordered" evidence="5">
    <location>
        <begin position="69"/>
        <end position="113"/>
    </location>
</feature>
<keyword evidence="2" id="KW-0964">Secreted</keyword>
<dbReference type="Pfam" id="PF14498">
    <property type="entry name" value="Glyco_hyd_65N_2"/>
    <property type="match status" value="1"/>
</dbReference>
<dbReference type="EMBL" id="JARZZP010000012">
    <property type="protein sequence ID" value="MDI1474508.1"/>
    <property type="molecule type" value="Genomic_DNA"/>
</dbReference>
<keyword evidence="8" id="KW-0378">Hydrolase</keyword>
<dbReference type="GO" id="GO:0016787">
    <property type="term" value="F:hydrolase activity"/>
    <property type="evidence" value="ECO:0007669"/>
    <property type="project" value="UniProtKB-KW"/>
</dbReference>
<evidence type="ECO:0000256" key="2">
    <source>
        <dbReference type="ARBA" id="ARBA00022525"/>
    </source>
</evidence>
<protein>
    <submittedName>
        <fullName evidence="8">Glycoside hydrolase N-terminal domain-containing protein</fullName>
    </submittedName>
</protein>
<dbReference type="NCBIfam" id="TIGR01168">
    <property type="entry name" value="YSIRK_signal"/>
    <property type="match status" value="1"/>
</dbReference>
<feature type="region of interest" description="Disordered" evidence="5">
    <location>
        <begin position="1866"/>
        <end position="1890"/>
    </location>
</feature>
<dbReference type="NCBIfam" id="NF043031">
    <property type="entry name" value="SIALI-17"/>
    <property type="match status" value="15"/>
</dbReference>
<dbReference type="NCBIfam" id="TIGR01167">
    <property type="entry name" value="LPXTG_anchor"/>
    <property type="match status" value="1"/>
</dbReference>
<dbReference type="InterPro" id="IPR005877">
    <property type="entry name" value="YSIRK_signal_dom"/>
</dbReference>
<sequence length="1917" mass="210466">MDKRYWEKSCKYSIRKLSVGAASVLLGAVFLTAQGVSADGVEITESEATITETSAKPDTKLEEVVASNTETQPIAESAEKQTNPGTELPQTSSQSETSATTAPADNNESEKPELPVNKQEHYELHYNQPTAPSYDGWEKQALPVGNGEMGAKVFGLIGEERIQYNEKTLWSGGPQQDSQDYNGGNYKDRYKVLVEIRKALEDGDRQKAKQLAERNLVGPNNAQYGRYLAFGDIFMVFNNQKKGLENVTDYHRGLDISEAITTTSYTQDGTSFKRETFSSFPDDVTVTHLTKKGDKTLDFTLWNSLTEDLIANGDYSWENSKYKQGTVSVDSNGILLKGTVKDNGLQFASYLGIKTDGQVTAQDGYLTVTGASYATLLLSAKTNFAQNPKTNYRKDIDVEKTVKSIVEAAKAKDYETLKNDHIKDYQSLFNRVQLNLGGSKSNQTTKEALQTYNPTKGQKLEELFFQYGRYLLISSSRNRTDALPANLQGVWNAVDNPPWNSDYHLNVNLQMNYWPAYMSNLAETAKPMINYIDDMRYYGRIAAKEYAGIESKEGQENGWLVHTQATPFGWTTPGWNYYWGWSPAANAWMMQNVYDYYKFTKDETYLKEKIYPMLKETAKFWNSFLHYDKASDRWVSSPSYSPEHGTITIGNTFDQSLVWQLFHDYMEAANHLKVDQDLVTEVKAKFDKLKPLHINQDGRIKEWYEEDSPQFTNEGIENHHRHVSHLVGLFPGTLFGKDQPEYLEAARATLNHRGDGGTGWSKANKINLWARLLDGNRAHRLLAEQLRSSTLENLWDTHAPFQIDGNFGATSGMAEMLLQSHTGYIAPLPALPDAWKDGQVSGLVARGNFEVSMKWKEKNLETLSFLSNVGGDLVVDYPNIESSIIKINGKEVQASRLKDNRIQLATQKGDVITFENFPGRVTRLSALRKDSVTAELDFNTVEEATHYVIRRESKDENSQTPSVREFITNQTHFVDRSIDSSHAYTYSVKAMLGDRTTPVSDVASIDAFSELMDDRDKRIQYGSAYGNWADSELFGGTEKYADISNGNYSDKDATATIPFNGPGIEIYGLKSSQLGLADVKIDGKSVGELDFYTAGATEKGVLIGRYTNLSSGPHLMTITVKREHKGRGSERSKISLDYFKVFPGQGETVEKIDDRDPRIQYGSMFKDWSDAELYASTEKYADINADDNLASEATATIPFSGTGIRIYGLKTASLGKALVTLDGKEMPALDFYTPGATEKGALIGEFTNLADGDHVLTLKVDPNSPQGRKKISLDSFDILKAPSVSLDSPSLDPIKSKDKTVTLTLPTGNWDGVAVTFPGIKDPLLLRKVDDDHLVTSGEQTVLTIKDNKVQLDIPETTDRKAGNPIEAYAIQGKTISSSIVTVFPKDETSSVEEKIQTSKGDEPAPVVTIPEYTDPIGTAGEQEAPTVERPEYTGPIGTAGDQEAPSVVIPEYTGSIGTAGDQEAPSVVIPEYTEPIGTVGDQEAPSVLIPEYTEPIGTAGDQEAPSVVIPEYTGPIGTAGDQEAPTVVIPEYTGPIGTAGDQEAPSVVIPEYTEPIGTAGDQEAPSVVIPEYTEPIGTAGDQEAPSVVIPEYTEPIGTAGDQEAPSVVIPEYIEPIGTAGDQDAPSVERPEYTGPIGTAGDQDAPSVVIPEYTNPIGTAGDQEAPSVVIPEYTEPIGTVGDQKAPSVVTPEYTEPIGTAGDQEAPSVVIPEYTEPIGTAGDQEAPSITLPEFKLKIMKDKTTRAQVISGTTELEGASYLDSQKIENKELLGKIYDAYALQLKDKDGKLVQPKGAVLVRLPVSGAVQELYQLTPTKDLKSQEFTIRDGYLEFITLDLNTYAIVYKTEGSTIKPIPAHMEERNLETTTPLAQRNDANDKASTNEKQLPATGEQTSPLLFMASLSLALSAAFLLKGKKD</sequence>
<feature type="compositionally biased region" description="Low complexity" evidence="5">
    <location>
        <begin position="90"/>
        <end position="102"/>
    </location>
</feature>
<dbReference type="InterPro" id="IPR054363">
    <property type="entry name" value="GH95_cat"/>
</dbReference>
<dbReference type="PANTHER" id="PTHR31084">
    <property type="entry name" value="ALPHA-L-FUCOSIDASE 2"/>
    <property type="match status" value="1"/>
</dbReference>
<dbReference type="InterPro" id="IPR049053">
    <property type="entry name" value="AFCA-like_C"/>
</dbReference>
<evidence type="ECO:0000313" key="8">
    <source>
        <dbReference type="EMBL" id="MDI1474508.1"/>
    </source>
</evidence>
<dbReference type="InterPro" id="IPR012341">
    <property type="entry name" value="6hp_glycosidase-like_sf"/>
</dbReference>
<proteinExistence type="predicted"/>
<dbReference type="InterPro" id="IPR008928">
    <property type="entry name" value="6-hairpin_glycosidase_sf"/>
</dbReference>
<evidence type="ECO:0000256" key="6">
    <source>
        <dbReference type="SAM" id="SignalP"/>
    </source>
</evidence>
<reference evidence="8" key="1">
    <citation type="submission" date="2023-04" db="EMBL/GenBank/DDBJ databases">
        <title>A new Streptococcus species isolated from the patient with bacteremia.</title>
        <authorList>
            <person name="Chen Y.-S."/>
            <person name="Lee C.-Y."/>
            <person name="Chan C.-K."/>
        </authorList>
    </citation>
    <scope>NUCLEOTIDE SEQUENCE</scope>
    <source>
        <strain evidence="8">ST22-14</strain>
    </source>
</reference>
<dbReference type="Pfam" id="PF21307">
    <property type="entry name" value="Glyco_hydro_95_C"/>
    <property type="match status" value="1"/>
</dbReference>
<keyword evidence="3 6" id="KW-0732">Signal</keyword>
<evidence type="ECO:0000256" key="3">
    <source>
        <dbReference type="ARBA" id="ARBA00022729"/>
    </source>
</evidence>
<dbReference type="SUPFAM" id="SSF48208">
    <property type="entry name" value="Six-hairpin glycosidases"/>
    <property type="match status" value="1"/>
</dbReference>
<dbReference type="PANTHER" id="PTHR31084:SF19">
    <property type="entry name" value="GLYCOSYL HYDROLASE FAMILY 95 N-TERMINAL DOMAIN-CONTAINING PROTEIN"/>
    <property type="match status" value="1"/>
</dbReference>
<dbReference type="Gene3D" id="2.60.120.260">
    <property type="entry name" value="Galactose-binding domain-like"/>
    <property type="match status" value="2"/>
</dbReference>
<keyword evidence="4" id="KW-0572">Peptidoglycan-anchor</keyword>
<keyword evidence="1" id="KW-0134">Cell wall</keyword>
<evidence type="ECO:0000256" key="5">
    <source>
        <dbReference type="SAM" id="MobiDB-lite"/>
    </source>
</evidence>
<dbReference type="Gene3D" id="2.60.40.10">
    <property type="entry name" value="Immunoglobulins"/>
    <property type="match status" value="1"/>
</dbReference>
<dbReference type="RefSeq" id="WP_281335484.1">
    <property type="nucleotide sequence ID" value="NZ_JARZZP010000012.1"/>
</dbReference>
<dbReference type="Pfam" id="PF04650">
    <property type="entry name" value="YSIRK_signal"/>
    <property type="match status" value="1"/>
</dbReference>
<dbReference type="InterPro" id="IPR019931">
    <property type="entry name" value="LPXTG_anchor"/>
</dbReference>
<evidence type="ECO:0000259" key="7">
    <source>
        <dbReference type="PROSITE" id="PS50847"/>
    </source>
</evidence>
<dbReference type="Gene3D" id="1.50.10.10">
    <property type="match status" value="1"/>
</dbReference>
<feature type="chain" id="PRO_5045643958" evidence="6">
    <location>
        <begin position="39"/>
        <end position="1917"/>
    </location>
</feature>
<gene>
    <name evidence="8" type="ORF">QEZ38_07345</name>
</gene>
<accession>A0ABT6PET6</accession>
<evidence type="ECO:0000313" key="9">
    <source>
        <dbReference type="Proteomes" id="UP001160991"/>
    </source>
</evidence>
<dbReference type="Proteomes" id="UP001160991">
    <property type="component" value="Unassembled WGS sequence"/>
</dbReference>
<feature type="region of interest" description="Disordered" evidence="5">
    <location>
        <begin position="1414"/>
        <end position="1443"/>
    </location>
</feature>
<keyword evidence="9" id="KW-1185">Reference proteome</keyword>
<dbReference type="InterPro" id="IPR049964">
    <property type="entry name" value="NanA_rpt"/>
</dbReference>
<dbReference type="InterPro" id="IPR013783">
    <property type="entry name" value="Ig-like_fold"/>
</dbReference>
<feature type="compositionally biased region" description="Polar residues" evidence="5">
    <location>
        <begin position="69"/>
        <end position="89"/>
    </location>
</feature>
<feature type="domain" description="Gram-positive cocci surface proteins LPxTG" evidence="7">
    <location>
        <begin position="1886"/>
        <end position="1917"/>
    </location>
</feature>
<name>A0ABT6PET6_9STRE</name>
<dbReference type="PROSITE" id="PS50847">
    <property type="entry name" value="GRAM_POS_ANCHORING"/>
    <property type="match status" value="1"/>
</dbReference>
<dbReference type="Pfam" id="PF22124">
    <property type="entry name" value="Glyco_hydro_95_cat"/>
    <property type="match status" value="1"/>
</dbReference>
<evidence type="ECO:0000256" key="1">
    <source>
        <dbReference type="ARBA" id="ARBA00022512"/>
    </source>
</evidence>
<organism evidence="8 9">
    <name type="scientific">Streptococcus taonis</name>
    <dbReference type="NCBI Taxonomy" id="3041623"/>
    <lineage>
        <taxon>Bacteria</taxon>
        <taxon>Bacillati</taxon>
        <taxon>Bacillota</taxon>
        <taxon>Bacilli</taxon>
        <taxon>Lactobacillales</taxon>
        <taxon>Streptococcaceae</taxon>
        <taxon>Streptococcus</taxon>
    </lineage>
</organism>